<evidence type="ECO:0008006" key="4">
    <source>
        <dbReference type="Google" id="ProtNLM"/>
    </source>
</evidence>
<name>A0A5P8E7M2_9BACT</name>
<evidence type="ECO:0000256" key="1">
    <source>
        <dbReference type="SAM" id="SignalP"/>
    </source>
</evidence>
<gene>
    <name evidence="2" type="ORF">C7Y71_008325</name>
</gene>
<feature type="chain" id="PRO_5024453406" description="Lipocalin-like domain-containing protein" evidence="1">
    <location>
        <begin position="21"/>
        <end position="203"/>
    </location>
</feature>
<sequence>MLRIFFSFIICCALALNAKAQMTSLVWQGKVLDEGDTITVNVVERTYGGYVIDVSGKSNEVTKDGLLIRNNTTDIITISARGRLLEGTMPSPGLTICCGGICSLIGKDVEKNNVPISGKTDMPAELDCHTTQGEYGNALTLFTVDNGFEVNSVYINYVYSPVSAIHRPALQTERIGTFSLDGKRICQPQKGFYIKNGRKYIAK</sequence>
<feature type="signal peptide" evidence="1">
    <location>
        <begin position="1"/>
        <end position="20"/>
    </location>
</feature>
<proteinExistence type="predicted"/>
<protein>
    <recommendedName>
        <fullName evidence="4">Lipocalin-like domain-containing protein</fullName>
    </recommendedName>
</protein>
<dbReference type="RefSeq" id="WP_111899237.1">
    <property type="nucleotide sequence ID" value="NZ_CP033459.1"/>
</dbReference>
<dbReference type="AlphaFoldDB" id="A0A5P8E7M2"/>
<accession>A0A5P8E7M2</accession>
<dbReference type="OrthoDB" id="222550at2"/>
<dbReference type="EMBL" id="CP033459">
    <property type="protein sequence ID" value="QFQ13025.1"/>
    <property type="molecule type" value="Genomic_DNA"/>
</dbReference>
<evidence type="ECO:0000313" key="3">
    <source>
        <dbReference type="Proteomes" id="UP000249375"/>
    </source>
</evidence>
<organism evidence="2 3">
    <name type="scientific">Pseudoprevotella muciniphila</name>
    <dbReference type="NCBI Taxonomy" id="2133944"/>
    <lineage>
        <taxon>Bacteria</taxon>
        <taxon>Pseudomonadati</taxon>
        <taxon>Bacteroidota</taxon>
        <taxon>Bacteroidia</taxon>
        <taxon>Bacteroidales</taxon>
        <taxon>Prevotellaceae</taxon>
        <taxon>Pseudoprevotella</taxon>
    </lineage>
</organism>
<dbReference type="KEGG" id="alq:C7Y71_008325"/>
<dbReference type="Proteomes" id="UP000249375">
    <property type="component" value="Chromosome"/>
</dbReference>
<keyword evidence="3" id="KW-1185">Reference proteome</keyword>
<evidence type="ECO:0000313" key="2">
    <source>
        <dbReference type="EMBL" id="QFQ13025.1"/>
    </source>
</evidence>
<reference evidence="2 3" key="1">
    <citation type="submission" date="2018-11" db="EMBL/GenBank/DDBJ databases">
        <authorList>
            <person name="Na S.W."/>
            <person name="Baik M."/>
        </authorList>
    </citation>
    <scope>NUCLEOTIDE SEQUENCE [LARGE SCALE GENOMIC DNA]</scope>
    <source>
        <strain evidence="2 3">E39</strain>
    </source>
</reference>
<keyword evidence="1" id="KW-0732">Signal</keyword>